<dbReference type="GO" id="GO:0005886">
    <property type="term" value="C:plasma membrane"/>
    <property type="evidence" value="ECO:0007669"/>
    <property type="project" value="TreeGrafter"/>
</dbReference>
<feature type="domain" description="GGDEF" evidence="2">
    <location>
        <begin position="226"/>
        <end position="357"/>
    </location>
</feature>
<keyword evidence="4" id="KW-1185">Reference proteome</keyword>
<dbReference type="PROSITE" id="PS50887">
    <property type="entry name" value="GGDEF"/>
    <property type="match status" value="1"/>
</dbReference>
<dbReference type="InterPro" id="IPR043128">
    <property type="entry name" value="Rev_trsase/Diguanyl_cyclase"/>
</dbReference>
<reference evidence="3 4" key="1">
    <citation type="submission" date="2019-06" db="EMBL/GenBank/DDBJ databases">
        <title>Saccharibacillus brassicae sp. nov., an endophytic bacterium isolated from Chinese cabbage seeds (Brassica pekinensis).</title>
        <authorList>
            <person name="Jiang L."/>
            <person name="Lee J."/>
            <person name="Kim S.W."/>
        </authorList>
    </citation>
    <scope>NUCLEOTIDE SEQUENCE [LARGE SCALE GENOMIC DNA]</scope>
    <source>
        <strain evidence="4">KCTC 43072 / ATSA2</strain>
    </source>
</reference>
<feature type="transmembrane region" description="Helical" evidence="1">
    <location>
        <begin position="12"/>
        <end position="31"/>
    </location>
</feature>
<dbReference type="PANTHER" id="PTHR45138:SF9">
    <property type="entry name" value="DIGUANYLATE CYCLASE DGCM-RELATED"/>
    <property type="match status" value="1"/>
</dbReference>
<evidence type="ECO:0000313" key="4">
    <source>
        <dbReference type="Proteomes" id="UP000316968"/>
    </source>
</evidence>
<feature type="transmembrane region" description="Helical" evidence="1">
    <location>
        <begin position="147"/>
        <end position="165"/>
    </location>
</feature>
<dbReference type="InterPro" id="IPR000160">
    <property type="entry name" value="GGDEF_dom"/>
</dbReference>
<dbReference type="Pfam" id="PF00990">
    <property type="entry name" value="GGDEF"/>
    <property type="match status" value="1"/>
</dbReference>
<dbReference type="OrthoDB" id="9759607at2"/>
<keyword evidence="1" id="KW-0812">Transmembrane</keyword>
<feature type="transmembrane region" description="Helical" evidence="1">
    <location>
        <begin position="95"/>
        <end position="112"/>
    </location>
</feature>
<evidence type="ECO:0000313" key="3">
    <source>
        <dbReference type="EMBL" id="QDH22492.1"/>
    </source>
</evidence>
<dbReference type="GO" id="GO:0043709">
    <property type="term" value="P:cell adhesion involved in single-species biofilm formation"/>
    <property type="evidence" value="ECO:0007669"/>
    <property type="project" value="TreeGrafter"/>
</dbReference>
<dbReference type="RefSeq" id="WP_141449034.1">
    <property type="nucleotide sequence ID" value="NZ_CP041217.1"/>
</dbReference>
<evidence type="ECO:0000256" key="1">
    <source>
        <dbReference type="SAM" id="Phobius"/>
    </source>
</evidence>
<feature type="transmembrane region" description="Helical" evidence="1">
    <location>
        <begin position="117"/>
        <end position="135"/>
    </location>
</feature>
<dbReference type="FunFam" id="3.30.70.270:FF:000001">
    <property type="entry name" value="Diguanylate cyclase domain protein"/>
    <property type="match status" value="1"/>
</dbReference>
<organism evidence="3 4">
    <name type="scientific">Saccharibacillus brassicae</name>
    <dbReference type="NCBI Taxonomy" id="2583377"/>
    <lineage>
        <taxon>Bacteria</taxon>
        <taxon>Bacillati</taxon>
        <taxon>Bacillota</taxon>
        <taxon>Bacilli</taxon>
        <taxon>Bacillales</taxon>
        <taxon>Paenibacillaceae</taxon>
        <taxon>Saccharibacillus</taxon>
    </lineage>
</organism>
<dbReference type="Gene3D" id="3.30.70.270">
    <property type="match status" value="1"/>
</dbReference>
<sequence>MGNVDRLNRQILNAYWIVAAMVFVVELSYFLTGNGGEGRADLVSLTVGSLLVLTVAALGELLHASFRRYGRQIVAGVSLTMAYINYLNLGLYTENAPGILLIFPMFVPLIYFDGKLLNLFGTANIALYAAFYFIVERPVYGREIEHFLLMEFMLAAALLLGRTVLIRAIEIGRQVEHLTKSQQDLLVDNAVSQRLIKTDALTQLYNHQTFYEYLEDLVDQCKRNGLQIQVAVLDIDNFKKINDTYGHLIGDLVLKEVSIRIRMTISPNDFAARYGGEEFAVIFTEKTPEESAAYAERIREAVQGANYSYMGNHPVTISVGLSECLPDDTPESLFGKADAALYRAKRSGKNRVEKYDASRDTVSRRE</sequence>
<dbReference type="InterPro" id="IPR029787">
    <property type="entry name" value="Nucleotide_cyclase"/>
</dbReference>
<feature type="transmembrane region" description="Helical" evidence="1">
    <location>
        <begin position="43"/>
        <end position="62"/>
    </location>
</feature>
<name>A0A4Y6UXM1_SACBS</name>
<dbReference type="AlphaFoldDB" id="A0A4Y6UXM1"/>
<dbReference type="KEGG" id="saca:FFV09_17580"/>
<dbReference type="GO" id="GO:1902201">
    <property type="term" value="P:negative regulation of bacterial-type flagellum-dependent cell motility"/>
    <property type="evidence" value="ECO:0007669"/>
    <property type="project" value="TreeGrafter"/>
</dbReference>
<dbReference type="SMART" id="SM00267">
    <property type="entry name" value="GGDEF"/>
    <property type="match status" value="1"/>
</dbReference>
<proteinExistence type="predicted"/>
<dbReference type="CDD" id="cd01949">
    <property type="entry name" value="GGDEF"/>
    <property type="match status" value="1"/>
</dbReference>
<dbReference type="GO" id="GO:0052621">
    <property type="term" value="F:diguanylate cyclase activity"/>
    <property type="evidence" value="ECO:0007669"/>
    <property type="project" value="TreeGrafter"/>
</dbReference>
<dbReference type="EMBL" id="CP041217">
    <property type="protein sequence ID" value="QDH22492.1"/>
    <property type="molecule type" value="Genomic_DNA"/>
</dbReference>
<keyword evidence="1" id="KW-0472">Membrane</keyword>
<accession>A0A4Y6UXM1</accession>
<evidence type="ECO:0000259" key="2">
    <source>
        <dbReference type="PROSITE" id="PS50887"/>
    </source>
</evidence>
<dbReference type="InterPro" id="IPR050469">
    <property type="entry name" value="Diguanylate_Cyclase"/>
</dbReference>
<gene>
    <name evidence="3" type="ORF">FFV09_17580</name>
</gene>
<dbReference type="SUPFAM" id="SSF55073">
    <property type="entry name" value="Nucleotide cyclase"/>
    <property type="match status" value="1"/>
</dbReference>
<dbReference type="NCBIfam" id="TIGR00254">
    <property type="entry name" value="GGDEF"/>
    <property type="match status" value="1"/>
</dbReference>
<dbReference type="PANTHER" id="PTHR45138">
    <property type="entry name" value="REGULATORY COMPONENTS OF SENSORY TRANSDUCTION SYSTEM"/>
    <property type="match status" value="1"/>
</dbReference>
<dbReference type="Proteomes" id="UP000316968">
    <property type="component" value="Chromosome"/>
</dbReference>
<protein>
    <submittedName>
        <fullName evidence="3">GGDEF domain-containing protein</fullName>
    </submittedName>
</protein>
<keyword evidence="1" id="KW-1133">Transmembrane helix</keyword>